<evidence type="ECO:0000256" key="9">
    <source>
        <dbReference type="ARBA" id="ARBA00035120"/>
    </source>
</evidence>
<evidence type="ECO:0000256" key="4">
    <source>
        <dbReference type="ARBA" id="ARBA00022692"/>
    </source>
</evidence>
<keyword evidence="6 11" id="KW-0406">Ion transport</keyword>
<keyword evidence="11" id="KW-0915">Sodium</keyword>
<comment type="function">
    <text evidence="11">Fluoride-specific ion channel. Important for reducing fluoride concentration in the cell, thus reducing its toxicity.</text>
</comment>
<comment type="activity regulation">
    <text evidence="11">Na(+) is not transported, but it plays an essential structural role and its presence is essential for fluoride channel function.</text>
</comment>
<dbReference type="GO" id="GO:0046872">
    <property type="term" value="F:metal ion binding"/>
    <property type="evidence" value="ECO:0007669"/>
    <property type="project" value="UniProtKB-KW"/>
</dbReference>
<comment type="catalytic activity">
    <reaction evidence="10">
        <text>fluoride(in) = fluoride(out)</text>
        <dbReference type="Rhea" id="RHEA:76159"/>
        <dbReference type="ChEBI" id="CHEBI:17051"/>
    </reaction>
    <physiologicalReaction direction="left-to-right" evidence="10">
        <dbReference type="Rhea" id="RHEA:76160"/>
    </physiologicalReaction>
</comment>
<dbReference type="GO" id="GO:0062054">
    <property type="term" value="F:fluoride channel activity"/>
    <property type="evidence" value="ECO:0007669"/>
    <property type="project" value="UniProtKB-UniRule"/>
</dbReference>
<evidence type="ECO:0000256" key="11">
    <source>
        <dbReference type="HAMAP-Rule" id="MF_00454"/>
    </source>
</evidence>
<evidence type="ECO:0000313" key="12">
    <source>
        <dbReference type="EMBL" id="BDS05204.1"/>
    </source>
</evidence>
<feature type="transmembrane region" description="Helical" evidence="11">
    <location>
        <begin position="101"/>
        <end position="121"/>
    </location>
</feature>
<feature type="binding site" evidence="11">
    <location>
        <position position="79"/>
    </location>
    <ligand>
        <name>Na(+)</name>
        <dbReference type="ChEBI" id="CHEBI:29101"/>
        <note>structural</note>
    </ligand>
</feature>
<dbReference type="KEGG" id="osu:NT6N_02440"/>
<sequence length="125" mass="13385">MTSLYIFLGGGLGALSRYGLSFGIQSLAENTRFQRFPLGIFACNLLGCFLIGLIFGFIASRSDQHPAWLHPLAVTGFLGGFTTFSTFALDSHQLFSSSPALALLNIAASVIGCLFAVWLGFKILS</sequence>
<dbReference type="GO" id="GO:0140114">
    <property type="term" value="P:cellular detoxification of fluoride"/>
    <property type="evidence" value="ECO:0007669"/>
    <property type="project" value="UniProtKB-UniRule"/>
</dbReference>
<feature type="binding site" evidence="11">
    <location>
        <position position="82"/>
    </location>
    <ligand>
        <name>Na(+)</name>
        <dbReference type="ChEBI" id="CHEBI:29101"/>
        <note>structural</note>
    </ligand>
</feature>
<keyword evidence="2 11" id="KW-1003">Cell membrane</keyword>
<evidence type="ECO:0000256" key="3">
    <source>
        <dbReference type="ARBA" id="ARBA00022519"/>
    </source>
</evidence>
<dbReference type="InterPro" id="IPR003691">
    <property type="entry name" value="FluC"/>
</dbReference>
<evidence type="ECO:0000256" key="8">
    <source>
        <dbReference type="ARBA" id="ARBA00023303"/>
    </source>
</evidence>
<keyword evidence="4 11" id="KW-0812">Transmembrane</keyword>
<keyword evidence="11" id="KW-0479">Metal-binding</keyword>
<name>A0AAT9FGV5_9BACT</name>
<dbReference type="GO" id="GO:0005886">
    <property type="term" value="C:plasma membrane"/>
    <property type="evidence" value="ECO:0007669"/>
    <property type="project" value="UniProtKB-SubCell"/>
</dbReference>
<dbReference type="EMBL" id="AP026866">
    <property type="protein sequence ID" value="BDS05204.1"/>
    <property type="molecule type" value="Genomic_DNA"/>
</dbReference>
<keyword evidence="11" id="KW-0813">Transport</keyword>
<evidence type="ECO:0000256" key="6">
    <source>
        <dbReference type="ARBA" id="ARBA00023065"/>
    </source>
</evidence>
<gene>
    <name evidence="11 12" type="primary">crcB</name>
    <name evidence="11" type="synonym">fluC</name>
    <name evidence="12" type="ORF">NT6N_02440</name>
</gene>
<feature type="transmembrane region" description="Helical" evidence="11">
    <location>
        <begin position="67"/>
        <end position="89"/>
    </location>
</feature>
<proteinExistence type="inferred from homology"/>
<keyword evidence="7 11" id="KW-0472">Membrane</keyword>
<keyword evidence="5 11" id="KW-1133">Transmembrane helix</keyword>
<evidence type="ECO:0000256" key="7">
    <source>
        <dbReference type="ARBA" id="ARBA00023136"/>
    </source>
</evidence>
<evidence type="ECO:0000256" key="5">
    <source>
        <dbReference type="ARBA" id="ARBA00022989"/>
    </source>
</evidence>
<organism evidence="12">
    <name type="scientific">Oceaniferula spumae</name>
    <dbReference type="NCBI Taxonomy" id="2979115"/>
    <lineage>
        <taxon>Bacteria</taxon>
        <taxon>Pseudomonadati</taxon>
        <taxon>Verrucomicrobiota</taxon>
        <taxon>Verrucomicrobiia</taxon>
        <taxon>Verrucomicrobiales</taxon>
        <taxon>Verrucomicrobiaceae</taxon>
        <taxon>Oceaniferula</taxon>
    </lineage>
</organism>
<dbReference type="AlphaFoldDB" id="A0AAT9FGV5"/>
<evidence type="ECO:0000256" key="10">
    <source>
        <dbReference type="ARBA" id="ARBA00035585"/>
    </source>
</evidence>
<comment type="similarity">
    <text evidence="9 11">Belongs to the fluoride channel Fluc/FEX (TC 1.A.43) family.</text>
</comment>
<protein>
    <recommendedName>
        <fullName evidence="11">Fluoride-specific ion channel FluC</fullName>
    </recommendedName>
</protein>
<evidence type="ECO:0000256" key="2">
    <source>
        <dbReference type="ARBA" id="ARBA00022475"/>
    </source>
</evidence>
<dbReference type="HAMAP" id="MF_00454">
    <property type="entry name" value="FluC"/>
    <property type="match status" value="1"/>
</dbReference>
<comment type="subcellular location">
    <subcellularLocation>
        <location evidence="1 11">Cell membrane</location>
        <topology evidence="1 11">Multi-pass membrane protein</topology>
    </subcellularLocation>
</comment>
<keyword evidence="8 11" id="KW-0407">Ion channel</keyword>
<dbReference type="Pfam" id="PF02537">
    <property type="entry name" value="CRCB"/>
    <property type="match status" value="1"/>
</dbReference>
<keyword evidence="3" id="KW-0997">Cell inner membrane</keyword>
<dbReference type="PANTHER" id="PTHR28259:SF1">
    <property type="entry name" value="FLUORIDE EXPORT PROTEIN 1-RELATED"/>
    <property type="match status" value="1"/>
</dbReference>
<reference evidence="12" key="1">
    <citation type="submission" date="2024-07" db="EMBL/GenBank/DDBJ databases">
        <title>Complete genome sequence of Verrucomicrobiaceae bacterium NT6N.</title>
        <authorList>
            <person name="Huang C."/>
            <person name="Takami H."/>
            <person name="Hamasaki K."/>
        </authorList>
    </citation>
    <scope>NUCLEOTIDE SEQUENCE</scope>
    <source>
        <strain evidence="12">NT6N</strain>
    </source>
</reference>
<dbReference type="NCBIfam" id="TIGR00494">
    <property type="entry name" value="crcB"/>
    <property type="match status" value="1"/>
</dbReference>
<evidence type="ECO:0000256" key="1">
    <source>
        <dbReference type="ARBA" id="ARBA00004651"/>
    </source>
</evidence>
<dbReference type="PANTHER" id="PTHR28259">
    <property type="entry name" value="FLUORIDE EXPORT PROTEIN 1-RELATED"/>
    <property type="match status" value="1"/>
</dbReference>
<feature type="transmembrane region" description="Helical" evidence="11">
    <location>
        <begin position="37"/>
        <end position="60"/>
    </location>
</feature>
<accession>A0AAT9FGV5</accession>